<reference evidence="2 3" key="1">
    <citation type="submission" date="2016-02" db="EMBL/GenBank/DDBJ databases">
        <title>Comparison of Clostridium stercorarium subspecies using comparative genomics and transcriptomics.</title>
        <authorList>
            <person name="Schellenberg J."/>
            <person name="Thallinger G."/>
            <person name="Levin D.B."/>
            <person name="Zhang X."/>
            <person name="Alvare G."/>
            <person name="Fristensky B."/>
            <person name="Sparling R."/>
        </authorList>
    </citation>
    <scope>NUCLEOTIDE SEQUENCE [LARGE SCALE GENOMIC DNA]</scope>
    <source>
        <strain evidence="2 3">DSM 2910</strain>
    </source>
</reference>
<evidence type="ECO:0000313" key="3">
    <source>
        <dbReference type="Proteomes" id="UP000092971"/>
    </source>
</evidence>
<feature type="transmembrane region" description="Helical" evidence="1">
    <location>
        <begin position="37"/>
        <end position="57"/>
    </location>
</feature>
<dbReference type="AlphaFoldDB" id="A0A1B1YFJ9"/>
<organism evidence="2 3">
    <name type="scientific">Thermoclostridium stercorarium subsp. thermolacticum DSM 2910</name>
    <dbReference type="NCBI Taxonomy" id="1121336"/>
    <lineage>
        <taxon>Bacteria</taxon>
        <taxon>Bacillati</taxon>
        <taxon>Bacillota</taxon>
        <taxon>Clostridia</taxon>
        <taxon>Eubacteriales</taxon>
        <taxon>Oscillospiraceae</taxon>
        <taxon>Thermoclostridium</taxon>
    </lineage>
</organism>
<dbReference type="EMBL" id="CP014672">
    <property type="protein sequence ID" value="ANW99513.1"/>
    <property type="molecule type" value="Genomic_DNA"/>
</dbReference>
<gene>
    <name evidence="2" type="ORF">CSTERTH_10970</name>
</gene>
<protein>
    <submittedName>
        <fullName evidence="2">Uncharacterized protein</fullName>
    </submittedName>
</protein>
<name>A0A1B1YFJ9_THEST</name>
<keyword evidence="1" id="KW-1133">Transmembrane helix</keyword>
<proteinExistence type="predicted"/>
<accession>A0A1B1YFJ9</accession>
<dbReference type="Proteomes" id="UP000092971">
    <property type="component" value="Chromosome"/>
</dbReference>
<sequence>MATACPLNFLPAFFKRQTFVSKACLFLKLQKFLVPVFSLYCLVLNVTADFVSFSATVRYRNKG</sequence>
<evidence type="ECO:0000256" key="1">
    <source>
        <dbReference type="SAM" id="Phobius"/>
    </source>
</evidence>
<evidence type="ECO:0000313" key="2">
    <source>
        <dbReference type="EMBL" id="ANW99513.1"/>
    </source>
</evidence>
<keyword evidence="1" id="KW-0812">Transmembrane</keyword>
<keyword evidence="1" id="KW-0472">Membrane</keyword>